<feature type="domain" description="Glycosyltransferase family 18 catalytic" evidence="2">
    <location>
        <begin position="256"/>
        <end position="469"/>
    </location>
</feature>
<keyword evidence="4" id="KW-1185">Reference proteome</keyword>
<feature type="transmembrane region" description="Helical" evidence="1">
    <location>
        <begin position="20"/>
        <end position="41"/>
    </location>
</feature>
<protein>
    <recommendedName>
        <fullName evidence="2">Glycosyltransferase family 18 catalytic domain-containing protein</fullName>
    </recommendedName>
</protein>
<evidence type="ECO:0000259" key="2">
    <source>
        <dbReference type="Pfam" id="PF15024"/>
    </source>
</evidence>
<dbReference type="UniPathway" id="UPA00378"/>
<evidence type="ECO:0000313" key="3">
    <source>
        <dbReference type="EMBL" id="RSH86359.1"/>
    </source>
</evidence>
<organism evidence="3 4">
    <name type="scientific">Apiotrichum porosum</name>
    <dbReference type="NCBI Taxonomy" id="105984"/>
    <lineage>
        <taxon>Eukaryota</taxon>
        <taxon>Fungi</taxon>
        <taxon>Dikarya</taxon>
        <taxon>Basidiomycota</taxon>
        <taxon>Agaricomycotina</taxon>
        <taxon>Tremellomycetes</taxon>
        <taxon>Trichosporonales</taxon>
        <taxon>Trichosporonaceae</taxon>
        <taxon>Apiotrichum</taxon>
    </lineage>
</organism>
<dbReference type="STRING" id="105984.A0A427Y5J1"/>
<dbReference type="GeneID" id="39589150"/>
<gene>
    <name evidence="3" type="ORF">EHS24_004607</name>
</gene>
<keyword evidence="1" id="KW-1133">Transmembrane helix</keyword>
<dbReference type="OrthoDB" id="2560689at2759"/>
<dbReference type="AlphaFoldDB" id="A0A427Y5J1"/>
<dbReference type="Pfam" id="PF15024">
    <property type="entry name" value="Glyco_transf_18"/>
    <property type="match status" value="1"/>
</dbReference>
<sequence length="499" mass="56873">MSRTSPHLHLPPAAGLRRLLAHRFAPVYLAIVILVTVLLVLGHQTEAGSTALASLHAAISKTASSYSGSSYAGSPEYAAAAAKIAAIPDPLAIHQNFKWYTDAKLRNLAACMAKGDCPANAAKVVIFNCWYCYRAIFENYWGGEGVWCRGMKASMERQGYTVLYTNYDWEYAMHIYRQIPDLVVALVSDDDKYNSPAKPYLRSEKNPDGLPAWKHFRFNYYAEGGGTRIGDHWVITCEPEWIEPEHEGWPSFRNFSYIGYSLEPQLQDTRFIPFEERPMRAYVLGKHQTFFYEDHAHVAWKRDTYKRALDEIRKDIPDFEFVGAFFDERGDDEKKKEGPLPLPEGIRNIYPLNATAFDDALSSARMLVGIGWPTASPSPYRALARGVPFLSPFKVRDDGIAEDPYRWSDSQHDSLRLVEPPLVYNVEEFDYNGFVSAIKTAMVTPIEPYVFPRMTRAAMDERIRAWLEADWESEAKYILAQRKAGHETQKGDWVEMFDL</sequence>
<accession>A0A427Y5J1</accession>
<keyword evidence="1" id="KW-0472">Membrane</keyword>
<dbReference type="InterPro" id="IPR026116">
    <property type="entry name" value="GT18_cat"/>
</dbReference>
<reference evidence="3 4" key="1">
    <citation type="submission" date="2018-11" db="EMBL/GenBank/DDBJ databases">
        <title>Genome sequence of Apiotrichum porosum DSM 27194.</title>
        <authorList>
            <person name="Aliyu H."/>
            <person name="Gorte O."/>
            <person name="Ochsenreither K."/>
        </authorList>
    </citation>
    <scope>NUCLEOTIDE SEQUENCE [LARGE SCALE GENOMIC DNA]</scope>
    <source>
        <strain evidence="3 4">DSM 27194</strain>
    </source>
</reference>
<evidence type="ECO:0000256" key="1">
    <source>
        <dbReference type="SAM" id="Phobius"/>
    </source>
</evidence>
<dbReference type="RefSeq" id="XP_028479144.1">
    <property type="nucleotide sequence ID" value="XM_028620172.1"/>
</dbReference>
<comment type="caution">
    <text evidence="3">The sequence shown here is derived from an EMBL/GenBank/DDBJ whole genome shotgun (WGS) entry which is preliminary data.</text>
</comment>
<dbReference type="GO" id="GO:0030144">
    <property type="term" value="F:alpha-1,6-mannosylglycoprotein 6-beta-N-acetylglucosaminyltransferase activity"/>
    <property type="evidence" value="ECO:0007669"/>
    <property type="project" value="InterPro"/>
</dbReference>
<dbReference type="Proteomes" id="UP000279236">
    <property type="component" value="Unassembled WGS sequence"/>
</dbReference>
<proteinExistence type="predicted"/>
<dbReference type="EMBL" id="RSCE01000002">
    <property type="protein sequence ID" value="RSH86359.1"/>
    <property type="molecule type" value="Genomic_DNA"/>
</dbReference>
<name>A0A427Y5J1_9TREE</name>
<evidence type="ECO:0000313" key="4">
    <source>
        <dbReference type="Proteomes" id="UP000279236"/>
    </source>
</evidence>
<keyword evidence="1" id="KW-0812">Transmembrane</keyword>